<accession>X1C5R1</accession>
<sequence length="287" mass="32044">IMRNSIFHFVISFIITALILTPFDLQAQTEESENKRCRTDEEIGSGSTLFDECDWITGANEASVSDVTLTTFIQFRHAGADYIERWTGPGYFLERTYEWGLHENGFEGFKGPCSSGVCYWSKWGWIHREFWSYFRGTLLAKNVGTWLYEELFNGVVQQSKTFYMRGLGLTAQSGANQIGIVDQNLSNPLVLELESFEGIGIEDEVIGWSIAGPKGAKKAAVYGIGSGSETNAIGVDQATIHLGTKPGEYVVTLNNRRMVDQPTFTFTAIDGIEDTNPEQEHPDFEEG</sequence>
<protein>
    <submittedName>
        <fullName evidence="1">Uncharacterized protein</fullName>
    </submittedName>
</protein>
<comment type="caution">
    <text evidence="1">The sequence shown here is derived from an EMBL/GenBank/DDBJ whole genome shotgun (WGS) entry which is preliminary data.</text>
</comment>
<evidence type="ECO:0000313" key="1">
    <source>
        <dbReference type="EMBL" id="GAH02697.1"/>
    </source>
</evidence>
<dbReference type="EMBL" id="BART01022950">
    <property type="protein sequence ID" value="GAH02697.1"/>
    <property type="molecule type" value="Genomic_DNA"/>
</dbReference>
<feature type="non-terminal residue" evidence="1">
    <location>
        <position position="287"/>
    </location>
</feature>
<dbReference type="AlphaFoldDB" id="X1C5R1"/>
<reference evidence="1" key="1">
    <citation type="journal article" date="2014" name="Front. Microbiol.">
        <title>High frequency of phylogenetically diverse reductive dehalogenase-homologous genes in deep subseafloor sedimentary metagenomes.</title>
        <authorList>
            <person name="Kawai M."/>
            <person name="Futagami T."/>
            <person name="Toyoda A."/>
            <person name="Takaki Y."/>
            <person name="Nishi S."/>
            <person name="Hori S."/>
            <person name="Arai W."/>
            <person name="Tsubouchi T."/>
            <person name="Morono Y."/>
            <person name="Uchiyama I."/>
            <person name="Ito T."/>
            <person name="Fujiyama A."/>
            <person name="Inagaki F."/>
            <person name="Takami H."/>
        </authorList>
    </citation>
    <scope>NUCLEOTIDE SEQUENCE</scope>
    <source>
        <strain evidence="1">Expedition CK06-06</strain>
    </source>
</reference>
<gene>
    <name evidence="1" type="ORF">S01H4_41899</name>
</gene>
<proteinExistence type="predicted"/>
<feature type="non-terminal residue" evidence="1">
    <location>
        <position position="1"/>
    </location>
</feature>
<organism evidence="1">
    <name type="scientific">marine sediment metagenome</name>
    <dbReference type="NCBI Taxonomy" id="412755"/>
    <lineage>
        <taxon>unclassified sequences</taxon>
        <taxon>metagenomes</taxon>
        <taxon>ecological metagenomes</taxon>
    </lineage>
</organism>
<name>X1C5R1_9ZZZZ</name>